<dbReference type="GO" id="GO:0004568">
    <property type="term" value="F:chitinase activity"/>
    <property type="evidence" value="ECO:0007669"/>
    <property type="project" value="InterPro"/>
</dbReference>
<feature type="domain" description="Glycoside hydrolase family 19 catalytic" evidence="2">
    <location>
        <begin position="59"/>
        <end position="160"/>
    </location>
</feature>
<dbReference type="PANTHER" id="PTHR34408">
    <property type="entry name" value="FAMILY PROTEIN, PUTATIVE-RELATED"/>
    <property type="match status" value="1"/>
</dbReference>
<dbReference type="InterPro" id="IPR023346">
    <property type="entry name" value="Lysozyme-like_dom_sf"/>
</dbReference>
<accession>A0A9D1UPG8</accession>
<organism evidence="3 4">
    <name type="scientific">Candidatus Corynebacterium gallistercoris</name>
    <dbReference type="NCBI Taxonomy" id="2838530"/>
    <lineage>
        <taxon>Bacteria</taxon>
        <taxon>Bacillati</taxon>
        <taxon>Actinomycetota</taxon>
        <taxon>Actinomycetes</taxon>
        <taxon>Mycobacteriales</taxon>
        <taxon>Corynebacteriaceae</taxon>
        <taxon>Corynebacterium</taxon>
    </lineage>
</organism>
<reference evidence="3" key="1">
    <citation type="journal article" date="2021" name="PeerJ">
        <title>Extensive microbial diversity within the chicken gut microbiome revealed by metagenomics and culture.</title>
        <authorList>
            <person name="Gilroy R."/>
            <person name="Ravi A."/>
            <person name="Getino M."/>
            <person name="Pursley I."/>
            <person name="Horton D.L."/>
            <person name="Alikhan N.F."/>
            <person name="Baker D."/>
            <person name="Gharbi K."/>
            <person name="Hall N."/>
            <person name="Watson M."/>
            <person name="Adriaenssens E.M."/>
            <person name="Foster-Nyarko E."/>
            <person name="Jarju S."/>
            <person name="Secka A."/>
            <person name="Antonio M."/>
            <person name="Oren A."/>
            <person name="Chaudhuri R.R."/>
            <person name="La Ragione R."/>
            <person name="Hildebrand F."/>
            <person name="Pallen M.J."/>
        </authorList>
    </citation>
    <scope>NUCLEOTIDE SEQUENCE</scope>
    <source>
        <strain evidence="3">4376</strain>
    </source>
</reference>
<evidence type="ECO:0000313" key="3">
    <source>
        <dbReference type="EMBL" id="HIW95384.1"/>
    </source>
</evidence>
<dbReference type="Pfam" id="PF00182">
    <property type="entry name" value="Glyco_hydro_19"/>
    <property type="match status" value="1"/>
</dbReference>
<sequence>MCYFVNRSEEVFPVDLGTLSEAMGGTVSLERYVALLPHFEQAMKEADVTTAPRAAMWCAQLGHESVGLKYMEEIASGDAYEGRTDLGNTQPGDGRRFKGRGPIQVTGRANYAALSRWAHQRSLVPTPTFFVDNPAALASLDYAFYGAVWFWVTHDLNGPADRRDLEATTKIINGGFNGLDDRRIRYQRCSALGNRLVPQPHPTEGEEARRQPEVDRLATARQSDGGGCSSGHPQCVAPLEHPSANPWM</sequence>
<evidence type="ECO:0000259" key="2">
    <source>
        <dbReference type="Pfam" id="PF00182"/>
    </source>
</evidence>
<gene>
    <name evidence="3" type="ORF">H9867_02680</name>
</gene>
<feature type="region of interest" description="Disordered" evidence="1">
    <location>
        <begin position="194"/>
        <end position="248"/>
    </location>
</feature>
<dbReference type="InterPro" id="IPR000726">
    <property type="entry name" value="Glyco_hydro_19_cat"/>
</dbReference>
<dbReference type="Proteomes" id="UP000824189">
    <property type="component" value="Unassembled WGS sequence"/>
</dbReference>
<proteinExistence type="predicted"/>
<comment type="caution">
    <text evidence="3">The sequence shown here is derived from an EMBL/GenBank/DDBJ whole genome shotgun (WGS) entry which is preliminary data.</text>
</comment>
<dbReference type="PANTHER" id="PTHR34408:SF1">
    <property type="entry name" value="GLYCOSYL HYDROLASE FAMILY 19 DOMAIN-CONTAINING PROTEIN HI_1415"/>
    <property type="match status" value="1"/>
</dbReference>
<dbReference type="SUPFAM" id="SSF53955">
    <property type="entry name" value="Lysozyme-like"/>
    <property type="match status" value="1"/>
</dbReference>
<dbReference type="InterPro" id="IPR052354">
    <property type="entry name" value="Cell_Wall_Dynamics_Protein"/>
</dbReference>
<evidence type="ECO:0000256" key="1">
    <source>
        <dbReference type="SAM" id="MobiDB-lite"/>
    </source>
</evidence>
<dbReference type="EMBL" id="DXFZ01000033">
    <property type="protein sequence ID" value="HIW95384.1"/>
    <property type="molecule type" value="Genomic_DNA"/>
</dbReference>
<dbReference type="AlphaFoldDB" id="A0A9D1UPG8"/>
<reference evidence="3" key="2">
    <citation type="submission" date="2021-04" db="EMBL/GenBank/DDBJ databases">
        <authorList>
            <person name="Gilroy R."/>
        </authorList>
    </citation>
    <scope>NUCLEOTIDE SEQUENCE</scope>
    <source>
        <strain evidence="3">4376</strain>
    </source>
</reference>
<protein>
    <recommendedName>
        <fullName evidence="2">Glycoside hydrolase family 19 catalytic domain-containing protein</fullName>
    </recommendedName>
</protein>
<name>A0A9D1UPG8_9CORY</name>
<dbReference type="GO" id="GO:0016998">
    <property type="term" value="P:cell wall macromolecule catabolic process"/>
    <property type="evidence" value="ECO:0007669"/>
    <property type="project" value="InterPro"/>
</dbReference>
<dbReference type="Gene3D" id="1.10.530.10">
    <property type="match status" value="1"/>
</dbReference>
<feature type="compositionally biased region" description="Basic and acidic residues" evidence="1">
    <location>
        <begin position="203"/>
        <end position="218"/>
    </location>
</feature>
<dbReference type="GO" id="GO:0006032">
    <property type="term" value="P:chitin catabolic process"/>
    <property type="evidence" value="ECO:0007669"/>
    <property type="project" value="InterPro"/>
</dbReference>
<evidence type="ECO:0000313" key="4">
    <source>
        <dbReference type="Proteomes" id="UP000824189"/>
    </source>
</evidence>